<sequence length="103" mass="11618">MVGALSAVKYPAIQALFALLSCNENDQQRDRPTPGWIRKHICSDHMALVNQHICLWRMDPINAVDENMVFTCRFASRNDGSYHVDTAEDDGGLDGLDEMAYIF</sequence>
<gene>
    <name evidence="1" type="ORF">LCOR_04972.1</name>
</gene>
<dbReference type="EMBL" id="CBTN010000018">
    <property type="protein sequence ID" value="CDH53636.1"/>
    <property type="molecule type" value="Genomic_DNA"/>
</dbReference>
<protein>
    <submittedName>
        <fullName evidence="1">Uncharacterized protein</fullName>
    </submittedName>
</protein>
<organism evidence="1 2">
    <name type="scientific">Lichtheimia corymbifera JMRC:FSU:9682</name>
    <dbReference type="NCBI Taxonomy" id="1263082"/>
    <lineage>
        <taxon>Eukaryota</taxon>
        <taxon>Fungi</taxon>
        <taxon>Fungi incertae sedis</taxon>
        <taxon>Mucoromycota</taxon>
        <taxon>Mucoromycotina</taxon>
        <taxon>Mucoromycetes</taxon>
        <taxon>Mucorales</taxon>
        <taxon>Lichtheimiaceae</taxon>
        <taxon>Lichtheimia</taxon>
    </lineage>
</organism>
<evidence type="ECO:0000313" key="2">
    <source>
        <dbReference type="Proteomes" id="UP000027586"/>
    </source>
</evidence>
<evidence type="ECO:0000313" key="1">
    <source>
        <dbReference type="EMBL" id="CDH53636.1"/>
    </source>
</evidence>
<reference evidence="1" key="1">
    <citation type="submission" date="2013-08" db="EMBL/GenBank/DDBJ databases">
        <title>Gene expansion shapes genome architecture in the human pathogen Lichtheimia corymbifera: an evolutionary genomics analysis in the ancient terrestrial Mucorales (Mucoromycotina).</title>
        <authorList>
            <person name="Schwartze V.U."/>
            <person name="Winter S."/>
            <person name="Shelest E."/>
            <person name="Marcet-Houben M."/>
            <person name="Horn F."/>
            <person name="Wehner S."/>
            <person name="Hoffmann K."/>
            <person name="Riege K."/>
            <person name="Sammeth M."/>
            <person name="Nowrousian M."/>
            <person name="Valiante V."/>
            <person name="Linde J."/>
            <person name="Jacobsen I.D."/>
            <person name="Marz M."/>
            <person name="Brakhage A.A."/>
            <person name="Gabaldon T."/>
            <person name="Bocker S."/>
            <person name="Voigt K."/>
        </authorList>
    </citation>
    <scope>NUCLEOTIDE SEQUENCE [LARGE SCALE GENOMIC DNA]</scope>
    <source>
        <strain evidence="1">FSU 9682</strain>
    </source>
</reference>
<dbReference type="Proteomes" id="UP000027586">
    <property type="component" value="Unassembled WGS sequence"/>
</dbReference>
<dbReference type="VEuPathDB" id="FungiDB:LCOR_04972.1"/>
<comment type="caution">
    <text evidence="1">The sequence shown here is derived from an EMBL/GenBank/DDBJ whole genome shotgun (WGS) entry which is preliminary data.</text>
</comment>
<keyword evidence="2" id="KW-1185">Reference proteome</keyword>
<dbReference type="AlphaFoldDB" id="A0A068RXE7"/>
<accession>A0A068RXE7</accession>
<name>A0A068RXE7_9FUNG</name>
<proteinExistence type="predicted"/>